<keyword evidence="1" id="KW-0812">Transmembrane</keyword>
<dbReference type="EMBL" id="CABVHQ010000006">
    <property type="protein sequence ID" value="VVN79731.1"/>
    <property type="molecule type" value="Genomic_DNA"/>
</dbReference>
<feature type="transmembrane region" description="Helical" evidence="1">
    <location>
        <begin position="66"/>
        <end position="83"/>
    </location>
</feature>
<sequence length="227" mass="26061">MKGCMSKWSWVWLSSFRTTSVLKVGYAGVVAVPLLSYVINIINSLELQTITQTAVPAKIDLALPEPLFWLFAGSICLSFAHFLNETLCPQIIRSYGDLDNYLANIAGFIKNEKIILRENELREQRMAASTLVKDRYSAWPVDKQVRLANVIARVINESFIERNSSDDSILNYRNVWNAENERKWFARLVILIFYAISIVIAVWLIYRHLRLVFDVAFPSFSLAGIFF</sequence>
<proteinExistence type="predicted"/>
<evidence type="ECO:0000313" key="2">
    <source>
        <dbReference type="EMBL" id="VVN79731.1"/>
    </source>
</evidence>
<name>A0A5E7AX67_PSEFL</name>
<reference evidence="2 3" key="1">
    <citation type="submission" date="2019-09" db="EMBL/GenBank/DDBJ databases">
        <authorList>
            <person name="Chandra G."/>
            <person name="Truman W A."/>
        </authorList>
    </citation>
    <scope>NUCLEOTIDE SEQUENCE [LARGE SCALE GENOMIC DNA]</scope>
    <source>
        <strain evidence="2">PS691</strain>
    </source>
</reference>
<keyword evidence="1" id="KW-1133">Transmembrane helix</keyword>
<organism evidence="2 3">
    <name type="scientific">Pseudomonas fluorescens</name>
    <dbReference type="NCBI Taxonomy" id="294"/>
    <lineage>
        <taxon>Bacteria</taxon>
        <taxon>Pseudomonadati</taxon>
        <taxon>Pseudomonadota</taxon>
        <taxon>Gammaproteobacteria</taxon>
        <taxon>Pseudomonadales</taxon>
        <taxon>Pseudomonadaceae</taxon>
        <taxon>Pseudomonas</taxon>
    </lineage>
</organism>
<feature type="transmembrane region" description="Helical" evidence="1">
    <location>
        <begin position="184"/>
        <end position="206"/>
    </location>
</feature>
<dbReference type="AlphaFoldDB" id="A0A5E7AX67"/>
<accession>A0A5E7AX67</accession>
<gene>
    <name evidence="2" type="ORF">PS691_00997</name>
</gene>
<evidence type="ECO:0000313" key="3">
    <source>
        <dbReference type="Proteomes" id="UP000337909"/>
    </source>
</evidence>
<keyword evidence="1" id="KW-0472">Membrane</keyword>
<protein>
    <submittedName>
        <fullName evidence="2">Uncharacterized protein</fullName>
    </submittedName>
</protein>
<feature type="transmembrane region" description="Helical" evidence="1">
    <location>
        <begin position="21"/>
        <end position="42"/>
    </location>
</feature>
<dbReference type="Proteomes" id="UP000337909">
    <property type="component" value="Unassembled WGS sequence"/>
</dbReference>
<evidence type="ECO:0000256" key="1">
    <source>
        <dbReference type="SAM" id="Phobius"/>
    </source>
</evidence>